<dbReference type="Proteomes" id="UP000789525">
    <property type="component" value="Unassembled WGS sequence"/>
</dbReference>
<protein>
    <submittedName>
        <fullName evidence="1">3991_t:CDS:1</fullName>
    </submittedName>
</protein>
<keyword evidence="2" id="KW-1185">Reference proteome</keyword>
<comment type="caution">
    <text evidence="1">The sequence shown here is derived from an EMBL/GenBank/DDBJ whole genome shotgun (WGS) entry which is preliminary data.</text>
</comment>
<accession>A0ACA9K345</accession>
<dbReference type="EMBL" id="CAJVPT010000574">
    <property type="protein sequence ID" value="CAG8446937.1"/>
    <property type="molecule type" value="Genomic_DNA"/>
</dbReference>
<reference evidence="1" key="1">
    <citation type="submission" date="2021-06" db="EMBL/GenBank/DDBJ databases">
        <authorList>
            <person name="Kallberg Y."/>
            <person name="Tangrot J."/>
            <person name="Rosling A."/>
        </authorList>
    </citation>
    <scope>NUCLEOTIDE SEQUENCE</scope>
    <source>
        <strain evidence="1">CL356</strain>
    </source>
</reference>
<organism evidence="1 2">
    <name type="scientific">Acaulospora colombiana</name>
    <dbReference type="NCBI Taxonomy" id="27376"/>
    <lineage>
        <taxon>Eukaryota</taxon>
        <taxon>Fungi</taxon>
        <taxon>Fungi incertae sedis</taxon>
        <taxon>Mucoromycota</taxon>
        <taxon>Glomeromycotina</taxon>
        <taxon>Glomeromycetes</taxon>
        <taxon>Diversisporales</taxon>
        <taxon>Acaulosporaceae</taxon>
        <taxon>Acaulospora</taxon>
    </lineage>
</organism>
<proteinExistence type="predicted"/>
<evidence type="ECO:0000313" key="2">
    <source>
        <dbReference type="Proteomes" id="UP000789525"/>
    </source>
</evidence>
<gene>
    <name evidence="1" type="ORF">ACOLOM_LOCUS565</name>
</gene>
<name>A0ACA9K345_9GLOM</name>
<sequence>MDNLFSLTNESINFFDNFKLFLKKVITKPEIFIVAEKSLSLEALIILINAKTEGFPRVTRDNTQPEDLDELVSSCEQCEDMKKIRQSSILAIPQRYSMIVPRSTYLQSMDDDEWNTAFHSELDDQFFNLAEFNETTGNNKSFKISPHANASDEDDIDYFT</sequence>
<feature type="non-terminal residue" evidence="1">
    <location>
        <position position="160"/>
    </location>
</feature>
<evidence type="ECO:0000313" key="1">
    <source>
        <dbReference type="EMBL" id="CAG8446937.1"/>
    </source>
</evidence>